<organism evidence="2 3">
    <name type="scientific">Streptomyces corchorusii</name>
    <name type="common">Streptomyces chibaensis</name>
    <dbReference type="NCBI Taxonomy" id="1903"/>
    <lineage>
        <taxon>Bacteria</taxon>
        <taxon>Bacillati</taxon>
        <taxon>Actinomycetota</taxon>
        <taxon>Actinomycetes</taxon>
        <taxon>Kitasatosporales</taxon>
        <taxon>Streptomycetaceae</taxon>
        <taxon>Streptomyces</taxon>
    </lineage>
</organism>
<keyword evidence="3" id="KW-1185">Reference proteome</keyword>
<dbReference type="SUPFAM" id="SSF51905">
    <property type="entry name" value="FAD/NAD(P)-binding domain"/>
    <property type="match status" value="1"/>
</dbReference>
<keyword evidence="2" id="KW-0503">Monooxygenase</keyword>
<dbReference type="AlphaFoldDB" id="A0A101PV79"/>
<evidence type="ECO:0000313" key="2">
    <source>
        <dbReference type="EMBL" id="KUN18276.1"/>
    </source>
</evidence>
<evidence type="ECO:0000313" key="3">
    <source>
        <dbReference type="Proteomes" id="UP000053398"/>
    </source>
</evidence>
<dbReference type="Gene3D" id="3.50.50.60">
    <property type="entry name" value="FAD/NAD(P)-binding domain"/>
    <property type="match status" value="1"/>
</dbReference>
<gene>
    <name evidence="2" type="ORF">AQJ11_35000</name>
</gene>
<comment type="caution">
    <text evidence="2">The sequence shown here is derived from an EMBL/GenBank/DDBJ whole genome shotgun (WGS) entry which is preliminary data.</text>
</comment>
<proteinExistence type="predicted"/>
<protein>
    <submittedName>
        <fullName evidence="2">FAD-binding monooxygenase</fullName>
    </submittedName>
</protein>
<dbReference type="InterPro" id="IPR036188">
    <property type="entry name" value="FAD/NAD-bd_sf"/>
</dbReference>
<keyword evidence="2" id="KW-0560">Oxidoreductase</keyword>
<dbReference type="GO" id="GO:0004497">
    <property type="term" value="F:monooxygenase activity"/>
    <property type="evidence" value="ECO:0007669"/>
    <property type="project" value="UniProtKB-KW"/>
</dbReference>
<dbReference type="RefSeq" id="WP_059265930.1">
    <property type="nucleotide sequence ID" value="NZ_KQ948367.1"/>
</dbReference>
<feature type="region of interest" description="Disordered" evidence="1">
    <location>
        <begin position="56"/>
        <end position="75"/>
    </location>
</feature>
<accession>A0A101PV79</accession>
<name>A0A101PV79_STRCK</name>
<sequence>MPPSPIAVFQRLSAAGAPAETPVLFGTVHVLGAGIGGLFAARVLSDHAERVVVIDPDAGEGDTGSAPRPGVPQGSQVHTLMPGGLRQLERWYPGATRQAEARGAVLPGPDRSVSYVDGVQQVGTPNVGFLICTRPFLEGLIRERTLGLPNVEPVTGRATGLVYDGQRVAAVRYSTGTGEAVRAGDFFVDATGRGSRMADWLQAGEWPRPRMERLDVDVRYVTAHFERSPDWTGPLSGITRYGPRSGSERFAGAAVNAVEDRRWAVMLASYGDDPQVSDVEGFRARCAGLPPVYREAVKGRPTGGPVPFRHPDNRWRHFEALDRFPARLVVTGEAVASFNPVYGQGMSSAMLHASCLSEYLRGAPDLDAPARHFFALQHVVAAAAWQTSATADAARLGLAGRPDTAPQRRTAWAMRHVMAAAVHDSRVVEAFRDVSFMLAHPATLLAPDLVRRAARANGVPEEEFDREYGPAT</sequence>
<dbReference type="Proteomes" id="UP000053398">
    <property type="component" value="Unassembled WGS sequence"/>
</dbReference>
<dbReference type="EMBL" id="LMWP01000044">
    <property type="protein sequence ID" value="KUN18276.1"/>
    <property type="molecule type" value="Genomic_DNA"/>
</dbReference>
<evidence type="ECO:0000256" key="1">
    <source>
        <dbReference type="SAM" id="MobiDB-lite"/>
    </source>
</evidence>
<reference evidence="2 3" key="1">
    <citation type="submission" date="2015-10" db="EMBL/GenBank/DDBJ databases">
        <title>Draft genome sequence of Streptomyces corchorusii DSM 40340, type strain for the species Streptomyces corchorusii.</title>
        <authorList>
            <person name="Ruckert C."/>
            <person name="Winkler A."/>
            <person name="Kalinowski J."/>
            <person name="Kampfer P."/>
            <person name="Glaeser S."/>
        </authorList>
    </citation>
    <scope>NUCLEOTIDE SEQUENCE [LARGE SCALE GENOMIC DNA]</scope>
    <source>
        <strain evidence="2 3">DSM 40340</strain>
    </source>
</reference>